<dbReference type="PANTHER" id="PTHR33490">
    <property type="entry name" value="BLR5614 PROTEIN-RELATED"/>
    <property type="match status" value="1"/>
</dbReference>
<proteinExistence type="predicted"/>
<dbReference type="PANTHER" id="PTHR33490:SF12">
    <property type="entry name" value="BLL5557 PROTEIN"/>
    <property type="match status" value="1"/>
</dbReference>
<dbReference type="Pfam" id="PF21295">
    <property type="entry name" value="Bact_transglu_N_2"/>
    <property type="match status" value="1"/>
</dbReference>
<evidence type="ECO:0000313" key="2">
    <source>
        <dbReference type="EMBL" id="KKO11578.1"/>
    </source>
</evidence>
<dbReference type="InterPro" id="IPR002931">
    <property type="entry name" value="Transglutaminase-like"/>
</dbReference>
<gene>
    <name evidence="2" type="ORF">LCGC14_0010710</name>
</gene>
<dbReference type="AlphaFoldDB" id="A0A0F9WGH1"/>
<accession>A0A0F9WGH1</accession>
<dbReference type="SMART" id="SM00460">
    <property type="entry name" value="TGc"/>
    <property type="match status" value="1"/>
</dbReference>
<dbReference type="Pfam" id="PF01841">
    <property type="entry name" value="Transglut_core"/>
    <property type="match status" value="1"/>
</dbReference>
<dbReference type="EMBL" id="LAZR01000002">
    <property type="protein sequence ID" value="KKO11578.1"/>
    <property type="molecule type" value="Genomic_DNA"/>
</dbReference>
<sequence>MIRLSFSITLGYQVLSSPCDFIFNFHPAITDRQRVLEESLTIRQDVIAKKLSQDSHGSRYLRLQAWPGELTLDYQGIVEINHLHANPDTLHEMPVSELPLDVLTYIYPSRYCQSDKFASLANYEFGSMTPGYHRVMAIRDWVTRRTRFVSGSSGSATSALETLLDHKGVCRDFAHLMIAMCRALNIPARFASGIDYGADPSLGPTDFHAYVEVMLSGRWYLFDPSGVTEPMGLVRLGTGRDAADVAFANVFGNVSATAPLIAITAIVDSAQGLDLPAYTRDALSSTDQHCTA</sequence>
<reference evidence="2" key="1">
    <citation type="journal article" date="2015" name="Nature">
        <title>Complex archaea that bridge the gap between prokaryotes and eukaryotes.</title>
        <authorList>
            <person name="Spang A."/>
            <person name="Saw J.H."/>
            <person name="Jorgensen S.L."/>
            <person name="Zaremba-Niedzwiedzka K."/>
            <person name="Martijn J."/>
            <person name="Lind A.E."/>
            <person name="van Eijk R."/>
            <person name="Schleper C."/>
            <person name="Guy L."/>
            <person name="Ettema T.J."/>
        </authorList>
    </citation>
    <scope>NUCLEOTIDE SEQUENCE</scope>
</reference>
<feature type="domain" description="Transglutaminase-like" evidence="1">
    <location>
        <begin position="162"/>
        <end position="226"/>
    </location>
</feature>
<dbReference type="Gene3D" id="3.10.620.30">
    <property type="match status" value="1"/>
</dbReference>
<dbReference type="InterPro" id="IPR038765">
    <property type="entry name" value="Papain-like_cys_pep_sf"/>
</dbReference>
<evidence type="ECO:0000259" key="1">
    <source>
        <dbReference type="SMART" id="SM00460"/>
    </source>
</evidence>
<dbReference type="Gene3D" id="2.60.40.2250">
    <property type="match status" value="1"/>
</dbReference>
<organism evidence="2">
    <name type="scientific">marine sediment metagenome</name>
    <dbReference type="NCBI Taxonomy" id="412755"/>
    <lineage>
        <taxon>unclassified sequences</taxon>
        <taxon>metagenomes</taxon>
        <taxon>ecological metagenomes</taxon>
    </lineage>
</organism>
<dbReference type="SUPFAM" id="SSF54001">
    <property type="entry name" value="Cysteine proteinases"/>
    <property type="match status" value="1"/>
</dbReference>
<dbReference type="InterPro" id="IPR048930">
    <property type="entry name" value="Bact_transglu_N_2"/>
</dbReference>
<comment type="caution">
    <text evidence="2">The sequence shown here is derived from an EMBL/GenBank/DDBJ whole genome shotgun (WGS) entry which is preliminary data.</text>
</comment>
<name>A0A0F9WGH1_9ZZZZ</name>
<protein>
    <recommendedName>
        <fullName evidence="1">Transglutaminase-like domain-containing protein</fullName>
    </recommendedName>
</protein>